<evidence type="ECO:0000313" key="2">
    <source>
        <dbReference type="EMBL" id="KAF3833169.1"/>
    </source>
</evidence>
<feature type="region of interest" description="Disordered" evidence="1">
    <location>
        <begin position="1"/>
        <end position="96"/>
    </location>
</feature>
<evidence type="ECO:0000313" key="3">
    <source>
        <dbReference type="Proteomes" id="UP000518266"/>
    </source>
</evidence>
<sequence length="278" mass="32422">MGKTAAERQREYRARRNADPDRRENYLRSERKKWKRNTEEGRKKTISDLSDRAKRQKRKMWRKAKRRQKEREAFSNINTPPQSPNIQHAVQPRSESSRKDCMYGECEHCRDNTVPLSSTYDSAERVSYTQWGTEDKATMNDQEGPTVKITLFFVNSETVEQALERMPSNLTAVPGTMRIHQLYLLMSAVCALPKSSYTVNVGIHSISAFSRRCQWQCHRGQRKSNGDTEVLGQWCVLTYDKDLYPGIILAVDETQVQVKCMHRVGPNRFFWPVREDVL</sequence>
<feature type="compositionally biased region" description="Basic residues" evidence="1">
    <location>
        <begin position="54"/>
        <end position="68"/>
    </location>
</feature>
<dbReference type="OrthoDB" id="8945351at2759"/>
<feature type="compositionally biased region" description="Polar residues" evidence="1">
    <location>
        <begin position="75"/>
        <end position="88"/>
    </location>
</feature>
<feature type="compositionally biased region" description="Basic and acidic residues" evidence="1">
    <location>
        <begin position="1"/>
        <end position="29"/>
    </location>
</feature>
<gene>
    <name evidence="2" type="ORF">F7725_026834</name>
</gene>
<comment type="caution">
    <text evidence="2">The sequence shown here is derived from an EMBL/GenBank/DDBJ whole genome shotgun (WGS) entry which is preliminary data.</text>
</comment>
<feature type="compositionally biased region" description="Basic and acidic residues" evidence="1">
    <location>
        <begin position="36"/>
        <end position="53"/>
    </location>
</feature>
<dbReference type="EMBL" id="JAAKFY010000027">
    <property type="protein sequence ID" value="KAF3833169.1"/>
    <property type="molecule type" value="Genomic_DNA"/>
</dbReference>
<proteinExistence type="predicted"/>
<evidence type="ECO:0000256" key="1">
    <source>
        <dbReference type="SAM" id="MobiDB-lite"/>
    </source>
</evidence>
<accession>A0A7J5X922</accession>
<protein>
    <submittedName>
        <fullName evidence="2">Uncharacterized protein</fullName>
    </submittedName>
</protein>
<dbReference type="Proteomes" id="UP000518266">
    <property type="component" value="Unassembled WGS sequence"/>
</dbReference>
<dbReference type="AlphaFoldDB" id="A0A7J5X922"/>
<name>A0A7J5X922_DISMA</name>
<organism evidence="2 3">
    <name type="scientific">Dissostichus mawsoni</name>
    <name type="common">Antarctic cod</name>
    <dbReference type="NCBI Taxonomy" id="36200"/>
    <lineage>
        <taxon>Eukaryota</taxon>
        <taxon>Metazoa</taxon>
        <taxon>Chordata</taxon>
        <taxon>Craniata</taxon>
        <taxon>Vertebrata</taxon>
        <taxon>Euteleostomi</taxon>
        <taxon>Actinopterygii</taxon>
        <taxon>Neopterygii</taxon>
        <taxon>Teleostei</taxon>
        <taxon>Neoteleostei</taxon>
        <taxon>Acanthomorphata</taxon>
        <taxon>Eupercaria</taxon>
        <taxon>Perciformes</taxon>
        <taxon>Notothenioidei</taxon>
        <taxon>Nototheniidae</taxon>
        <taxon>Dissostichus</taxon>
    </lineage>
</organism>
<keyword evidence="3" id="KW-1185">Reference proteome</keyword>
<reference evidence="2 3" key="1">
    <citation type="submission" date="2020-03" db="EMBL/GenBank/DDBJ databases">
        <title>Dissostichus mawsoni Genome sequencing and assembly.</title>
        <authorList>
            <person name="Park H."/>
        </authorList>
    </citation>
    <scope>NUCLEOTIDE SEQUENCE [LARGE SCALE GENOMIC DNA]</scope>
    <source>
        <strain evidence="2">DM0001</strain>
        <tissue evidence="2">Muscle</tissue>
    </source>
</reference>